<dbReference type="PROSITE" id="PS50994">
    <property type="entry name" value="INTEGRASE"/>
    <property type="match status" value="1"/>
</dbReference>
<dbReference type="InterPro" id="IPR036397">
    <property type="entry name" value="RNaseH_sf"/>
</dbReference>
<dbReference type="InterPro" id="IPR001584">
    <property type="entry name" value="Integrase_cat-core"/>
</dbReference>
<dbReference type="PANTHER" id="PTHR37984:SF5">
    <property type="entry name" value="PROTEIN NYNRIN-LIKE"/>
    <property type="match status" value="1"/>
</dbReference>
<dbReference type="InterPro" id="IPR012337">
    <property type="entry name" value="RNaseH-like_sf"/>
</dbReference>
<dbReference type="Pfam" id="PF00665">
    <property type="entry name" value="rve"/>
    <property type="match status" value="1"/>
</dbReference>
<dbReference type="OrthoDB" id="7758825at2759"/>
<dbReference type="Gene3D" id="3.30.420.10">
    <property type="entry name" value="Ribonuclease H-like superfamily/Ribonuclease H"/>
    <property type="match status" value="1"/>
</dbReference>
<feature type="domain" description="Integrase catalytic" evidence="2">
    <location>
        <begin position="48"/>
        <end position="199"/>
    </location>
</feature>
<organism evidence="3 4">
    <name type="scientific">Stichopus japonicus</name>
    <name type="common">Sea cucumber</name>
    <dbReference type="NCBI Taxonomy" id="307972"/>
    <lineage>
        <taxon>Eukaryota</taxon>
        <taxon>Metazoa</taxon>
        <taxon>Echinodermata</taxon>
        <taxon>Eleutherozoa</taxon>
        <taxon>Echinozoa</taxon>
        <taxon>Holothuroidea</taxon>
        <taxon>Aspidochirotacea</taxon>
        <taxon>Aspidochirotida</taxon>
        <taxon>Stichopodidae</taxon>
        <taxon>Apostichopus</taxon>
    </lineage>
</organism>
<keyword evidence="4" id="KW-1185">Reference proteome</keyword>
<name>A0A2G8K9T2_STIJA</name>
<dbReference type="EMBL" id="MRZV01000757">
    <property type="protein sequence ID" value="PIK44747.1"/>
    <property type="molecule type" value="Genomic_DNA"/>
</dbReference>
<dbReference type="InterPro" id="IPR050951">
    <property type="entry name" value="Retrovirus_Pol_polyprotein"/>
</dbReference>
<accession>A0A2G8K9T2</accession>
<comment type="caution">
    <text evidence="3">The sequence shown here is derived from an EMBL/GenBank/DDBJ whole genome shotgun (WGS) entry which is preliminary data.</text>
</comment>
<feature type="region of interest" description="Disordered" evidence="1">
    <location>
        <begin position="283"/>
        <end position="305"/>
    </location>
</feature>
<dbReference type="AlphaFoldDB" id="A0A2G8K9T2"/>
<reference evidence="3 4" key="1">
    <citation type="journal article" date="2017" name="PLoS Biol.">
        <title>The sea cucumber genome provides insights into morphological evolution and visceral regeneration.</title>
        <authorList>
            <person name="Zhang X."/>
            <person name="Sun L."/>
            <person name="Yuan J."/>
            <person name="Sun Y."/>
            <person name="Gao Y."/>
            <person name="Zhang L."/>
            <person name="Li S."/>
            <person name="Dai H."/>
            <person name="Hamel J.F."/>
            <person name="Liu C."/>
            <person name="Yu Y."/>
            <person name="Liu S."/>
            <person name="Lin W."/>
            <person name="Guo K."/>
            <person name="Jin S."/>
            <person name="Xu P."/>
            <person name="Storey K.B."/>
            <person name="Huan P."/>
            <person name="Zhang T."/>
            <person name="Zhou Y."/>
            <person name="Zhang J."/>
            <person name="Lin C."/>
            <person name="Li X."/>
            <person name="Xing L."/>
            <person name="Huo D."/>
            <person name="Sun M."/>
            <person name="Wang L."/>
            <person name="Mercier A."/>
            <person name="Li F."/>
            <person name="Yang H."/>
            <person name="Xiang J."/>
        </authorList>
    </citation>
    <scope>NUCLEOTIDE SEQUENCE [LARGE SCALE GENOMIC DNA]</scope>
    <source>
        <strain evidence="3">Shaxun</strain>
        <tissue evidence="3">Muscle</tissue>
    </source>
</reference>
<dbReference type="FunFam" id="3.30.420.10:FF:000063">
    <property type="entry name" value="Retrovirus-related Pol polyprotein from transposon 297-like Protein"/>
    <property type="match status" value="1"/>
</dbReference>
<evidence type="ECO:0000313" key="4">
    <source>
        <dbReference type="Proteomes" id="UP000230750"/>
    </source>
</evidence>
<gene>
    <name evidence="3" type="ORF">BSL78_18385</name>
</gene>
<dbReference type="PANTHER" id="PTHR37984">
    <property type="entry name" value="PROTEIN CBG26694"/>
    <property type="match status" value="1"/>
</dbReference>
<feature type="compositionally biased region" description="Polar residues" evidence="1">
    <location>
        <begin position="283"/>
        <end position="303"/>
    </location>
</feature>
<dbReference type="GO" id="GO:0015074">
    <property type="term" value="P:DNA integration"/>
    <property type="evidence" value="ECO:0007669"/>
    <property type="project" value="InterPro"/>
</dbReference>
<dbReference type="Proteomes" id="UP000230750">
    <property type="component" value="Unassembled WGS sequence"/>
</dbReference>
<sequence length="370" mass="42453">MVRMKSLARGHVYWPRLDQQLEELVGSCDDCRQYQTLPPKAPVNPWRWPTEPWQRIHVDFAGPFVGSMFLLVVDSHSKWPEVIPMKTTTAEKTTVMRKMFSKYGLPHTVVSDNGPQFVAHEFEEFLKKNNVEHIKSAVKHPASNGEVERFVQTFKQSMKKSQNDSGNLHQKLDRFLLSYRVTPHSVTKETPSKLFLKRELRTRLSSLKPSPSTKLSKGQSHEVMEGSVRQFSVGDSVSVLDFRKHYGKWVTGVVYKVLGPVTYLIQVEGQTWKRHLNQIRSKSFSAQTQSDLKESQGTTALESSHSEMFDRLLLPDEDHESDTSESQVREKTSPHLLESGKPDSPSQSVDSQILLRRSDRMRKPKKILDL</sequence>
<feature type="region of interest" description="Disordered" evidence="1">
    <location>
        <begin position="318"/>
        <end position="370"/>
    </location>
</feature>
<feature type="compositionally biased region" description="Basic and acidic residues" evidence="1">
    <location>
        <begin position="327"/>
        <end position="341"/>
    </location>
</feature>
<evidence type="ECO:0000313" key="3">
    <source>
        <dbReference type="EMBL" id="PIK44747.1"/>
    </source>
</evidence>
<evidence type="ECO:0000256" key="1">
    <source>
        <dbReference type="SAM" id="MobiDB-lite"/>
    </source>
</evidence>
<proteinExistence type="predicted"/>
<dbReference type="SUPFAM" id="SSF53098">
    <property type="entry name" value="Ribonuclease H-like"/>
    <property type="match status" value="1"/>
</dbReference>
<protein>
    <recommendedName>
        <fullName evidence="2">Integrase catalytic domain-containing protein</fullName>
    </recommendedName>
</protein>
<dbReference type="GO" id="GO:0003676">
    <property type="term" value="F:nucleic acid binding"/>
    <property type="evidence" value="ECO:0007669"/>
    <property type="project" value="InterPro"/>
</dbReference>
<feature type="compositionally biased region" description="Basic residues" evidence="1">
    <location>
        <begin position="359"/>
        <end position="370"/>
    </location>
</feature>
<evidence type="ECO:0000259" key="2">
    <source>
        <dbReference type="PROSITE" id="PS50994"/>
    </source>
</evidence>